<accession>A0AAE4C2G7</accession>
<evidence type="ECO:0000313" key="2">
    <source>
        <dbReference type="Proteomes" id="UP001184861"/>
    </source>
</evidence>
<proteinExistence type="predicted"/>
<reference evidence="1" key="1">
    <citation type="submission" date="2023-07" db="EMBL/GenBank/DDBJ databases">
        <title>Sorghum-associated microbial communities from plants grown in Nebraska, USA.</title>
        <authorList>
            <person name="Schachtman D."/>
        </authorList>
    </citation>
    <scope>NUCLEOTIDE SEQUENCE</scope>
    <source>
        <strain evidence="1">DS2360</strain>
    </source>
</reference>
<dbReference type="Proteomes" id="UP001184861">
    <property type="component" value="Unassembled WGS sequence"/>
</dbReference>
<dbReference type="AlphaFoldDB" id="A0AAE4C2G7"/>
<dbReference type="EMBL" id="JAVDQY010000001">
    <property type="protein sequence ID" value="MDR6525767.1"/>
    <property type="molecule type" value="Genomic_DNA"/>
</dbReference>
<protein>
    <submittedName>
        <fullName evidence="1">Uncharacterized protein</fullName>
    </submittedName>
</protein>
<organism evidence="1 2">
    <name type="scientific">Chryseobacterium rhizosphaerae</name>
    <dbReference type="NCBI Taxonomy" id="395937"/>
    <lineage>
        <taxon>Bacteria</taxon>
        <taxon>Pseudomonadati</taxon>
        <taxon>Bacteroidota</taxon>
        <taxon>Flavobacteriia</taxon>
        <taxon>Flavobacteriales</taxon>
        <taxon>Weeksellaceae</taxon>
        <taxon>Chryseobacterium group</taxon>
        <taxon>Chryseobacterium</taxon>
    </lineage>
</organism>
<gene>
    <name evidence="1" type="ORF">J2787_001137</name>
</gene>
<comment type="caution">
    <text evidence="1">The sequence shown here is derived from an EMBL/GenBank/DDBJ whole genome shotgun (WGS) entry which is preliminary data.</text>
</comment>
<sequence length="55" mass="6476">MFLVVECREREFIDIGSENNSPDFKLLIHFCYNLYSKSFAEIKNRSIFAPLKTTV</sequence>
<name>A0AAE4C2G7_9FLAO</name>
<evidence type="ECO:0000313" key="1">
    <source>
        <dbReference type="EMBL" id="MDR6525767.1"/>
    </source>
</evidence>